<dbReference type="AlphaFoldDB" id="A0A3S4ILA0"/>
<dbReference type="SUPFAM" id="SSF141729">
    <property type="entry name" value="FimD N-terminal domain-like"/>
    <property type="match status" value="1"/>
</dbReference>
<organism evidence="10 11">
    <name type="scientific">Salmonella enterica I</name>
    <dbReference type="NCBI Taxonomy" id="59201"/>
    <lineage>
        <taxon>Bacteria</taxon>
        <taxon>Pseudomonadati</taxon>
        <taxon>Pseudomonadota</taxon>
        <taxon>Gammaproteobacteria</taxon>
        <taxon>Enterobacterales</taxon>
        <taxon>Enterobacteriaceae</taxon>
        <taxon>Salmonella</taxon>
    </lineage>
</organism>
<dbReference type="GO" id="GO:0009279">
    <property type="term" value="C:cell outer membrane"/>
    <property type="evidence" value="ECO:0007669"/>
    <property type="project" value="UniProtKB-SubCell"/>
</dbReference>
<evidence type="ECO:0000256" key="6">
    <source>
        <dbReference type="ARBA" id="ARBA00022729"/>
    </source>
</evidence>
<name>A0A3S4ILA0_SALET</name>
<protein>
    <submittedName>
        <fullName evidence="10">Outer membrane usher protein</fullName>
    </submittedName>
</protein>
<dbReference type="GO" id="GO:0009297">
    <property type="term" value="P:pilus assembly"/>
    <property type="evidence" value="ECO:0007669"/>
    <property type="project" value="InterPro"/>
</dbReference>
<dbReference type="Pfam" id="PF13954">
    <property type="entry name" value="PapC_N"/>
    <property type="match status" value="1"/>
</dbReference>
<evidence type="ECO:0000256" key="4">
    <source>
        <dbReference type="ARBA" id="ARBA00022558"/>
    </source>
</evidence>
<proteinExistence type="inferred from homology"/>
<dbReference type="PANTHER" id="PTHR30451">
    <property type="entry name" value="OUTER MEMBRANE USHER PROTEIN"/>
    <property type="match status" value="1"/>
</dbReference>
<keyword evidence="6" id="KW-0732">Signal</keyword>
<dbReference type="PANTHER" id="PTHR30451:SF21">
    <property type="entry name" value="FIMBRIAL USHER DOMAIN-CONTAINING PROTEIN YDET-RELATED"/>
    <property type="match status" value="1"/>
</dbReference>
<evidence type="ECO:0000313" key="10">
    <source>
        <dbReference type="EMBL" id="VEB50796.1"/>
    </source>
</evidence>
<reference evidence="10 11" key="1">
    <citation type="submission" date="2018-12" db="EMBL/GenBank/DDBJ databases">
        <authorList>
            <consortium name="Pathogen Informatics"/>
        </authorList>
    </citation>
    <scope>NUCLEOTIDE SEQUENCE [LARGE SCALE GENOMIC DNA]</scope>
    <source>
        <strain evidence="10 11">NCTC6754</strain>
    </source>
</reference>
<evidence type="ECO:0000313" key="11">
    <source>
        <dbReference type="Proteomes" id="UP000269208"/>
    </source>
</evidence>
<evidence type="ECO:0000256" key="2">
    <source>
        <dbReference type="ARBA" id="ARBA00008064"/>
    </source>
</evidence>
<comment type="similarity">
    <text evidence="2">Belongs to the fimbrial export usher family.</text>
</comment>
<keyword evidence="4" id="KW-1029">Fimbrium biogenesis</keyword>
<comment type="subcellular location">
    <subcellularLocation>
        <location evidence="1">Cell outer membrane</location>
        <topology evidence="1">Multi-pass membrane protein</topology>
    </subcellularLocation>
</comment>
<keyword evidence="5" id="KW-0812">Transmembrane</keyword>
<feature type="domain" description="PapC N-terminal" evidence="9">
    <location>
        <begin position="9"/>
        <end position="97"/>
    </location>
</feature>
<keyword evidence="7" id="KW-0472">Membrane</keyword>
<evidence type="ECO:0000256" key="8">
    <source>
        <dbReference type="ARBA" id="ARBA00023237"/>
    </source>
</evidence>
<gene>
    <name evidence="10" type="primary">sthC_2</name>
    <name evidence="10" type="ORF">NCTC6754_00481</name>
</gene>
<evidence type="ECO:0000256" key="5">
    <source>
        <dbReference type="ARBA" id="ARBA00022692"/>
    </source>
</evidence>
<dbReference type="EMBL" id="LR134190">
    <property type="protein sequence ID" value="VEB50796.1"/>
    <property type="molecule type" value="Genomic_DNA"/>
</dbReference>
<evidence type="ECO:0000256" key="1">
    <source>
        <dbReference type="ARBA" id="ARBA00004571"/>
    </source>
</evidence>
<evidence type="ECO:0000256" key="3">
    <source>
        <dbReference type="ARBA" id="ARBA00022448"/>
    </source>
</evidence>
<keyword evidence="8" id="KW-0998">Cell outer membrane</keyword>
<dbReference type="GO" id="GO:0015473">
    <property type="term" value="F:fimbrial usher porin activity"/>
    <property type="evidence" value="ECO:0007669"/>
    <property type="project" value="InterPro"/>
</dbReference>
<sequence>MPLKIKKSADNKLSLQPCLSVEQLKQWGVKTENFPELKNDPNGCTDLSLLAGAVAKFNVIGNRLDLAIPQIALIADPREFVPTSEWDEGINAFFAELQFYRIAGSRY</sequence>
<dbReference type="Gene3D" id="3.10.20.410">
    <property type="match status" value="1"/>
</dbReference>
<dbReference type="InterPro" id="IPR025885">
    <property type="entry name" value="PapC_N"/>
</dbReference>
<dbReference type="Proteomes" id="UP000269208">
    <property type="component" value="Chromosome"/>
</dbReference>
<dbReference type="InterPro" id="IPR000015">
    <property type="entry name" value="Fimb_usher"/>
</dbReference>
<keyword evidence="3" id="KW-0813">Transport</keyword>
<dbReference type="InterPro" id="IPR037224">
    <property type="entry name" value="PapC_N_sf"/>
</dbReference>
<evidence type="ECO:0000256" key="7">
    <source>
        <dbReference type="ARBA" id="ARBA00023136"/>
    </source>
</evidence>
<accession>A0A3S4ILA0</accession>
<evidence type="ECO:0000259" key="9">
    <source>
        <dbReference type="Pfam" id="PF13954"/>
    </source>
</evidence>